<reference evidence="7 10" key="1">
    <citation type="journal article" date="2011" name="Nature">
        <title>The Medicago genome provides insight into the evolution of rhizobial symbioses.</title>
        <authorList>
            <person name="Young N.D."/>
            <person name="Debelle F."/>
            <person name="Oldroyd G.E."/>
            <person name="Geurts R."/>
            <person name="Cannon S.B."/>
            <person name="Udvardi M.K."/>
            <person name="Benedito V.A."/>
            <person name="Mayer K.F."/>
            <person name="Gouzy J."/>
            <person name="Schoof H."/>
            <person name="Van de Peer Y."/>
            <person name="Proost S."/>
            <person name="Cook D.R."/>
            <person name="Meyers B.C."/>
            <person name="Spannagl M."/>
            <person name="Cheung F."/>
            <person name="De Mita S."/>
            <person name="Krishnakumar V."/>
            <person name="Gundlach H."/>
            <person name="Zhou S."/>
            <person name="Mudge J."/>
            <person name="Bharti A.K."/>
            <person name="Murray J.D."/>
            <person name="Naoumkina M.A."/>
            <person name="Rosen B."/>
            <person name="Silverstein K.A."/>
            <person name="Tang H."/>
            <person name="Rombauts S."/>
            <person name="Zhao P.X."/>
            <person name="Zhou P."/>
            <person name="Barbe V."/>
            <person name="Bardou P."/>
            <person name="Bechner M."/>
            <person name="Bellec A."/>
            <person name="Berger A."/>
            <person name="Berges H."/>
            <person name="Bidwell S."/>
            <person name="Bisseling T."/>
            <person name="Choisne N."/>
            <person name="Couloux A."/>
            <person name="Denny R."/>
            <person name="Deshpande S."/>
            <person name="Dai X."/>
            <person name="Doyle J.J."/>
            <person name="Dudez A.M."/>
            <person name="Farmer A.D."/>
            <person name="Fouteau S."/>
            <person name="Franken C."/>
            <person name="Gibelin C."/>
            <person name="Gish J."/>
            <person name="Goldstein S."/>
            <person name="Gonzalez A.J."/>
            <person name="Green P.J."/>
            <person name="Hallab A."/>
            <person name="Hartog M."/>
            <person name="Hua A."/>
            <person name="Humphray S.J."/>
            <person name="Jeong D.H."/>
            <person name="Jing Y."/>
            <person name="Jocker A."/>
            <person name="Kenton S.M."/>
            <person name="Kim D.J."/>
            <person name="Klee K."/>
            <person name="Lai H."/>
            <person name="Lang C."/>
            <person name="Lin S."/>
            <person name="Macmil S.L."/>
            <person name="Magdelenat G."/>
            <person name="Matthews L."/>
            <person name="McCorrison J."/>
            <person name="Monaghan E.L."/>
            <person name="Mun J.H."/>
            <person name="Najar F.Z."/>
            <person name="Nicholson C."/>
            <person name="Noirot C."/>
            <person name="O'Bleness M."/>
            <person name="Paule C.R."/>
            <person name="Poulain J."/>
            <person name="Prion F."/>
            <person name="Qin B."/>
            <person name="Qu C."/>
            <person name="Retzel E.F."/>
            <person name="Riddle C."/>
            <person name="Sallet E."/>
            <person name="Samain S."/>
            <person name="Samson N."/>
            <person name="Sanders I."/>
            <person name="Saurat O."/>
            <person name="Scarpelli C."/>
            <person name="Schiex T."/>
            <person name="Segurens B."/>
            <person name="Severin A.J."/>
            <person name="Sherrier D.J."/>
            <person name="Shi R."/>
            <person name="Sims S."/>
            <person name="Singer S.R."/>
            <person name="Sinharoy S."/>
            <person name="Sterck L."/>
            <person name="Viollet A."/>
            <person name="Wang B.B."/>
            <person name="Wang K."/>
            <person name="Wang M."/>
            <person name="Wang X."/>
            <person name="Warfsmann J."/>
            <person name="Weissenbach J."/>
            <person name="White D.D."/>
            <person name="White J.D."/>
            <person name="Wiley G.B."/>
            <person name="Wincker P."/>
            <person name="Xing Y."/>
            <person name="Yang L."/>
            <person name="Yao Z."/>
            <person name="Ying F."/>
            <person name="Zhai J."/>
            <person name="Zhou L."/>
            <person name="Zuber A."/>
            <person name="Denarie J."/>
            <person name="Dixon R.A."/>
            <person name="May G.D."/>
            <person name="Schwartz D.C."/>
            <person name="Rogers J."/>
            <person name="Quetier F."/>
            <person name="Town C.D."/>
            <person name="Roe B.A."/>
        </authorList>
    </citation>
    <scope>NUCLEOTIDE SEQUENCE [LARGE SCALE GENOMIC DNA]</scope>
    <source>
        <strain evidence="7">A17</strain>
        <strain evidence="9 10">cv. Jemalong A17</strain>
    </source>
</reference>
<dbReference type="Proteomes" id="UP000265566">
    <property type="component" value="Chromosome 4"/>
</dbReference>
<organism evidence="7 10">
    <name type="scientific">Medicago truncatula</name>
    <name type="common">Barrel medic</name>
    <name type="synonym">Medicago tribuloides</name>
    <dbReference type="NCBI Taxonomy" id="3880"/>
    <lineage>
        <taxon>Eukaryota</taxon>
        <taxon>Viridiplantae</taxon>
        <taxon>Streptophyta</taxon>
        <taxon>Embryophyta</taxon>
        <taxon>Tracheophyta</taxon>
        <taxon>Spermatophyta</taxon>
        <taxon>Magnoliopsida</taxon>
        <taxon>eudicotyledons</taxon>
        <taxon>Gunneridae</taxon>
        <taxon>Pentapetalae</taxon>
        <taxon>rosids</taxon>
        <taxon>fabids</taxon>
        <taxon>Fabales</taxon>
        <taxon>Fabaceae</taxon>
        <taxon>Papilionoideae</taxon>
        <taxon>50 kb inversion clade</taxon>
        <taxon>NPAAA clade</taxon>
        <taxon>Hologalegina</taxon>
        <taxon>IRL clade</taxon>
        <taxon>Trifolieae</taxon>
        <taxon>Medicago</taxon>
    </lineage>
</organism>
<dbReference type="GO" id="GO:0016874">
    <property type="term" value="F:ligase activity"/>
    <property type="evidence" value="ECO:0007669"/>
    <property type="project" value="UniProtKB-KW"/>
</dbReference>
<dbReference type="SMART" id="SM00512">
    <property type="entry name" value="Skp1"/>
    <property type="match status" value="1"/>
</dbReference>
<evidence type="ECO:0000256" key="2">
    <source>
        <dbReference type="ARBA" id="ARBA00009993"/>
    </source>
</evidence>
<dbReference type="KEGG" id="mtr:11414605"/>
<proteinExistence type="inferred from homology"/>
<dbReference type="InterPro" id="IPR016897">
    <property type="entry name" value="SKP1"/>
</dbReference>
<evidence type="ECO:0000256" key="1">
    <source>
        <dbReference type="ARBA" id="ARBA00004906"/>
    </source>
</evidence>
<dbReference type="SUPFAM" id="SSF81382">
    <property type="entry name" value="Skp1 dimerisation domain-like"/>
    <property type="match status" value="1"/>
</dbReference>
<dbReference type="Pfam" id="PF03931">
    <property type="entry name" value="Skp1_POZ"/>
    <property type="match status" value="1"/>
</dbReference>
<dbReference type="GO" id="GO:0009867">
    <property type="term" value="P:jasmonic acid mediated signaling pathway"/>
    <property type="evidence" value="ECO:0007669"/>
    <property type="project" value="UniProtKB-ARBA"/>
</dbReference>
<reference evidence="9" key="3">
    <citation type="submission" date="2015-04" db="UniProtKB">
        <authorList>
            <consortium name="EnsemblPlants"/>
        </authorList>
    </citation>
    <scope>IDENTIFICATION</scope>
    <source>
        <strain evidence="9">cv. Jemalong A17</strain>
    </source>
</reference>
<gene>
    <name evidence="9" type="primary">11414605</name>
    <name evidence="7" type="ordered locus">MTR_4g021390</name>
    <name evidence="8" type="ORF">MtrunA17_Chr4g0009571</name>
</gene>
<accession>G7JTE8</accession>
<dbReference type="PIRSF" id="PIRSF028729">
    <property type="entry name" value="E3_ubiquit_lig_SCF_Skp"/>
    <property type="match status" value="1"/>
</dbReference>
<feature type="domain" description="SKP1 component POZ" evidence="6">
    <location>
        <begin position="8"/>
        <end position="64"/>
    </location>
</feature>
<evidence type="ECO:0000313" key="10">
    <source>
        <dbReference type="Proteomes" id="UP000002051"/>
    </source>
</evidence>
<feature type="domain" description="SKP1 component dimerisation" evidence="5">
    <location>
        <begin position="106"/>
        <end position="151"/>
    </location>
</feature>
<dbReference type="Gramene" id="rna21084">
    <property type="protein sequence ID" value="RHN59096.1"/>
    <property type="gene ID" value="gene21084"/>
</dbReference>
<dbReference type="SUPFAM" id="SSF54695">
    <property type="entry name" value="POZ domain"/>
    <property type="match status" value="1"/>
</dbReference>
<dbReference type="Pfam" id="PF01466">
    <property type="entry name" value="Skp1"/>
    <property type="match status" value="1"/>
</dbReference>
<evidence type="ECO:0000313" key="7">
    <source>
        <dbReference type="EMBL" id="AES87114.1"/>
    </source>
</evidence>
<dbReference type="EMBL" id="PSQE01000004">
    <property type="protein sequence ID" value="RHN59096.1"/>
    <property type="molecule type" value="Genomic_DNA"/>
</dbReference>
<dbReference type="GO" id="GO:0016301">
    <property type="term" value="F:kinase activity"/>
    <property type="evidence" value="ECO:0007669"/>
    <property type="project" value="UniProtKB-KW"/>
</dbReference>
<comment type="similarity">
    <text evidence="2 4">Belongs to the SKP1 family.</text>
</comment>
<dbReference type="AlphaFoldDB" id="G7JTE8"/>
<dbReference type="PANTHER" id="PTHR11165">
    <property type="entry name" value="SKP1"/>
    <property type="match status" value="1"/>
</dbReference>
<dbReference type="STRING" id="3880.G7JTE8"/>
<reference evidence="7 10" key="2">
    <citation type="journal article" date="2014" name="BMC Genomics">
        <title>An improved genome release (version Mt4.0) for the model legume Medicago truncatula.</title>
        <authorList>
            <person name="Tang H."/>
            <person name="Krishnakumar V."/>
            <person name="Bidwell S."/>
            <person name="Rosen B."/>
            <person name="Chan A."/>
            <person name="Zhou S."/>
            <person name="Gentzbittel L."/>
            <person name="Childs K.L."/>
            <person name="Yandell M."/>
            <person name="Gundlach H."/>
            <person name="Mayer K.F."/>
            <person name="Schwartz D.C."/>
            <person name="Town C.D."/>
        </authorList>
    </citation>
    <scope>GENOME REANNOTATION</scope>
    <source>
        <strain evidence="9 10">cv. Jemalong A17</strain>
    </source>
</reference>
<dbReference type="InterPro" id="IPR016073">
    <property type="entry name" value="Skp1_comp_POZ"/>
</dbReference>
<dbReference type="Gene3D" id="3.30.710.10">
    <property type="entry name" value="Potassium Channel Kv1.1, Chain A"/>
    <property type="match status" value="1"/>
</dbReference>
<dbReference type="UniPathway" id="UPA00143"/>
<dbReference type="InterPro" id="IPR016072">
    <property type="entry name" value="Skp1_comp_dimer"/>
</dbReference>
<dbReference type="Proteomes" id="UP000002051">
    <property type="component" value="Chromosome 4"/>
</dbReference>
<dbReference type="EnsemblPlants" id="AES87114">
    <property type="protein sequence ID" value="AES87114"/>
    <property type="gene ID" value="MTR_4g021390"/>
</dbReference>
<comment type="function">
    <text evidence="4">Involved in ubiquitination and subsequent proteasomal degradation of target proteins. Together with CUL1, RBX1 and a F-box protein, it forms a SCF E3 ubiquitin ligase complex. The functional specificity of this complex depends on the type of F-box protein. In the SCF complex, it serves as an adapter that links the F-box protein to CUL1.</text>
</comment>
<dbReference type="InterPro" id="IPR036296">
    <property type="entry name" value="SKP1-like_dim_sf"/>
</dbReference>
<keyword evidence="10" id="KW-1185">Reference proteome</keyword>
<reference evidence="8" key="4">
    <citation type="journal article" date="2018" name="Nat. Plants">
        <title>Whole-genome landscape of Medicago truncatula symbiotic genes.</title>
        <authorList>
            <person name="Pecrix Y."/>
            <person name="Gamas P."/>
            <person name="Carrere S."/>
        </authorList>
    </citation>
    <scope>NUCLEOTIDE SEQUENCE</scope>
    <source>
        <tissue evidence="8">Leaves</tissue>
    </source>
</reference>
<dbReference type="GO" id="GO:0005634">
    <property type="term" value="C:nucleus"/>
    <property type="evidence" value="ECO:0000318"/>
    <property type="project" value="GO_Central"/>
</dbReference>
<comment type="pathway">
    <text evidence="1 4">Protein modification; protein ubiquitination.</text>
</comment>
<dbReference type="InterPro" id="IPR001232">
    <property type="entry name" value="SKP1-like"/>
</dbReference>
<name>G7JTE8_MEDTR</name>
<evidence type="ECO:0000256" key="4">
    <source>
        <dbReference type="PIRNR" id="PIRNR028729"/>
    </source>
</evidence>
<dbReference type="EMBL" id="CM001220">
    <property type="protein sequence ID" value="AES87114.1"/>
    <property type="molecule type" value="Genomic_DNA"/>
</dbReference>
<dbReference type="GO" id="GO:0031146">
    <property type="term" value="P:SCF-dependent proteasomal ubiquitin-dependent protein catabolic process"/>
    <property type="evidence" value="ECO:0000318"/>
    <property type="project" value="GO_Central"/>
</dbReference>
<dbReference type="GO" id="GO:0005737">
    <property type="term" value="C:cytoplasm"/>
    <property type="evidence" value="ECO:0000318"/>
    <property type="project" value="GO_Central"/>
</dbReference>
<dbReference type="eggNOG" id="KOG1724">
    <property type="taxonomic scope" value="Eukaryota"/>
</dbReference>
<keyword evidence="3 4" id="KW-0833">Ubl conjugation pathway</keyword>
<dbReference type="GO" id="GO:0016567">
    <property type="term" value="P:protein ubiquitination"/>
    <property type="evidence" value="ECO:0007669"/>
    <property type="project" value="UniProtKB-UniRule"/>
</dbReference>
<evidence type="ECO:0000259" key="5">
    <source>
        <dbReference type="Pfam" id="PF01466"/>
    </source>
</evidence>
<evidence type="ECO:0000256" key="3">
    <source>
        <dbReference type="ARBA" id="ARBA00022786"/>
    </source>
</evidence>
<keyword evidence="7" id="KW-0436">Ligase</keyword>
<dbReference type="CDD" id="cd18322">
    <property type="entry name" value="BTB_POZ_SKP1"/>
    <property type="match status" value="1"/>
</dbReference>
<dbReference type="OrthoDB" id="7827685at2759"/>
<comment type="subunit">
    <text evidence="4">Part of a SCF (SKP1-cullin-F-box) protein ligase complex.</text>
</comment>
<dbReference type="HOGENOM" id="CLU_059252_6_1_1"/>
<evidence type="ECO:0000259" key="6">
    <source>
        <dbReference type="Pfam" id="PF03931"/>
    </source>
</evidence>
<dbReference type="InterPro" id="IPR011333">
    <property type="entry name" value="SKP1/BTB/POZ_sf"/>
</dbReference>
<sequence>MASSSSTKKFTMKSSDGETFEIEEVVFQSIKNLTDGAANDTEILVPHIPGKFLAKVIEYCKKHVEAASSDEKLFDDELNKWDTEFVKVDNVTIFNLIWAASYLNIKSLLDLSMKALADMIKDKKPEEISKIFNIVNAYRPKEDEEVRCENQCTFEN</sequence>
<keyword evidence="8" id="KW-0418">Kinase</keyword>
<dbReference type="GO" id="GO:0097602">
    <property type="term" value="F:cullin family protein binding"/>
    <property type="evidence" value="ECO:0000318"/>
    <property type="project" value="GO_Central"/>
</dbReference>
<protein>
    <recommendedName>
        <fullName evidence="4">SKP1-like protein</fullName>
    </recommendedName>
</protein>
<evidence type="ECO:0000313" key="9">
    <source>
        <dbReference type="EnsemblPlants" id="AES87114"/>
    </source>
</evidence>
<dbReference type="PaxDb" id="3880-AES87114"/>
<evidence type="ECO:0000313" key="8">
    <source>
        <dbReference type="EMBL" id="RHN59096.1"/>
    </source>
</evidence>
<keyword evidence="8" id="KW-0808">Transferase</keyword>